<dbReference type="GeneID" id="81352453"/>
<evidence type="ECO:0000256" key="1">
    <source>
        <dbReference type="SAM" id="MobiDB-lite"/>
    </source>
</evidence>
<dbReference type="Gene3D" id="2.160.20.10">
    <property type="entry name" value="Single-stranded right-handed beta-helix, Pectin lyase-like"/>
    <property type="match status" value="2"/>
</dbReference>
<feature type="domain" description="Rhamnogalacturonase A/B/Epimerase-like pectate lyase" evidence="2">
    <location>
        <begin position="664"/>
        <end position="716"/>
    </location>
</feature>
<protein>
    <recommendedName>
        <fullName evidence="2">Rhamnogalacturonase A/B/Epimerase-like pectate lyase domain-containing protein</fullName>
    </recommendedName>
</protein>
<feature type="domain" description="Rhamnogalacturonase A/B/Epimerase-like pectate lyase" evidence="2">
    <location>
        <begin position="319"/>
        <end position="537"/>
    </location>
</feature>
<feature type="compositionally biased region" description="Low complexity" evidence="1">
    <location>
        <begin position="267"/>
        <end position="280"/>
    </location>
</feature>
<gene>
    <name evidence="3" type="ORF">N7532_000980</name>
</gene>
<dbReference type="FunFam" id="2.160.20.10:FF:000049">
    <property type="entry name" value="Putative exo-beta-1,3-glucanase"/>
    <property type="match status" value="1"/>
</dbReference>
<dbReference type="FunFam" id="2.160.20.10:FF:000043">
    <property type="entry name" value="Exo-beta-1,3-glucanase, putative"/>
    <property type="match status" value="1"/>
</dbReference>
<feature type="compositionally biased region" description="Low complexity" evidence="1">
    <location>
        <begin position="147"/>
        <end position="240"/>
    </location>
</feature>
<keyword evidence="4" id="KW-1185">Reference proteome</keyword>
<dbReference type="CDD" id="cd23668">
    <property type="entry name" value="GH55_beta13glucanase-like"/>
    <property type="match status" value="1"/>
</dbReference>
<comment type="caution">
    <text evidence="3">The sequence shown here is derived from an EMBL/GenBank/DDBJ whole genome shotgun (WGS) entry which is preliminary data.</text>
</comment>
<evidence type="ECO:0000313" key="4">
    <source>
        <dbReference type="Proteomes" id="UP001149074"/>
    </source>
</evidence>
<dbReference type="SUPFAM" id="SSF51126">
    <property type="entry name" value="Pectin lyase-like"/>
    <property type="match status" value="2"/>
</dbReference>
<organism evidence="3 4">
    <name type="scientific">Penicillium argentinense</name>
    <dbReference type="NCBI Taxonomy" id="1131581"/>
    <lineage>
        <taxon>Eukaryota</taxon>
        <taxon>Fungi</taxon>
        <taxon>Dikarya</taxon>
        <taxon>Ascomycota</taxon>
        <taxon>Pezizomycotina</taxon>
        <taxon>Eurotiomycetes</taxon>
        <taxon>Eurotiomycetidae</taxon>
        <taxon>Eurotiales</taxon>
        <taxon>Aspergillaceae</taxon>
        <taxon>Penicillium</taxon>
    </lineage>
</organism>
<dbReference type="PANTHER" id="PTHR33928">
    <property type="entry name" value="POLYGALACTURONASE QRT3"/>
    <property type="match status" value="1"/>
</dbReference>
<dbReference type="InterPro" id="IPR039279">
    <property type="entry name" value="QRT3-like"/>
</dbReference>
<dbReference type="AlphaFoldDB" id="A0A9W9KL91"/>
<evidence type="ECO:0000259" key="2">
    <source>
        <dbReference type="Pfam" id="PF12708"/>
    </source>
</evidence>
<dbReference type="Pfam" id="PF12708">
    <property type="entry name" value="Pect-lyase_RHGA_epim"/>
    <property type="match status" value="2"/>
</dbReference>
<dbReference type="InterPro" id="IPR024535">
    <property type="entry name" value="RHGA/B-epi-like_pectate_lyase"/>
</dbReference>
<dbReference type="PANTHER" id="PTHR33928:SF2">
    <property type="entry name" value="PECTATE LYASE SUPERFAMILY PROTEIN DOMAIN-CONTAINING PROTEIN-RELATED"/>
    <property type="match status" value="1"/>
</dbReference>
<dbReference type="EMBL" id="JAPQKI010000002">
    <property type="protein sequence ID" value="KAJ5110445.1"/>
    <property type="molecule type" value="Genomic_DNA"/>
</dbReference>
<dbReference type="InterPro" id="IPR011050">
    <property type="entry name" value="Pectin_lyase_fold/virulence"/>
</dbReference>
<name>A0A9W9KL91_9EURO</name>
<dbReference type="InterPro" id="IPR012334">
    <property type="entry name" value="Pectin_lyas_fold"/>
</dbReference>
<dbReference type="Proteomes" id="UP001149074">
    <property type="component" value="Unassembled WGS sequence"/>
</dbReference>
<sequence length="1025" mass="107929">MSAAALAAVVSTVSGSVRPLRESDIEHVHEVNKGPSESAFFPGLFPTLLSEVGDAPNLLDTLLGAAKPTDPPTPAPIPEDTATPEPLSSSDTPSTTEPPVTPETTSSEVTPSSSETSASSSTPVSTSSTLAAPSSPTIPDWVAQLGSSQTLSPSLSPSPSPSQTHSSSASPAPQTQSSSQTSSSSQASSLSQKPSQKPTSSHTSGSSQATSQSSSESSSKQTPTKTPTSTVTPSTTVTYSLIPAATTNSGHHSSVTRIPTLTPRPKPSSASTTFAPASKTCAPKGSATRQVFWMDEQDHKGQGAGLAPYVSDPSKYPVYRNVMDYGVANDGTGDQTANIQKAIDDMGSGGSRKGNGVTRYPAQVYLPSGVYQLESTLKLTVGTIIVGNPNNPPVIKASPKFRGQFLVFGFDAHNGQPETTFMMLMKNVILDTTAVDAGVPITALQWGVAQGSGLNNIKVRMPTGPGTHTGIDLNAGSTIAVTDVHIIGGATGIKNSNQQVNFKNIRFSYVGTAFAATGGWSVLLQGATFESCGTGVNMTGNGLGSLVLLDSTSTNSGPVILFHESSHDDGNQNSQFIIQNLSHDSQRPIAIDSKGETRLPPASHVDSFIWGTRVPGGYEAGKTWVTPESESLLVGGKYFTKSQPTYAEYGGDDIVNVKTVSGHEVKGDGRTDDTKALNAILAKNAEECKITYFPFGVYRVSDTLHVPVGTRIVGEVWSVISGYGSAFKNPSSPRAVVRLGYPGDVGVIEIQDMRFAVGEILPGAKILEVNAAGAQPGDVGLWNTIITVGGTAETTISNVCTSQDPKDCMAAFMVMHLTKSSSAYMENFWGWTADHNIDSKSILTIISTGRGVLVEATKGTWLTGTGSEHHWLYNYNFHQASNVYAGLLQSETPYMQGTGEYEMAPAPWTASSEFGDPDFSWCSTDDAKCRTSLATNVDGGSDIALYNSAAWAFFDGSWNGLYNEPCEGKCQSNMMRVVGAPKNLVWYSISTRMTDVIVLDGKTNPTENSHPGGWEGIIQDYSQFS</sequence>
<evidence type="ECO:0000313" key="3">
    <source>
        <dbReference type="EMBL" id="KAJ5110445.1"/>
    </source>
</evidence>
<reference evidence="3" key="1">
    <citation type="submission" date="2022-11" db="EMBL/GenBank/DDBJ databases">
        <authorList>
            <person name="Petersen C."/>
        </authorList>
    </citation>
    <scope>NUCLEOTIDE SEQUENCE</scope>
    <source>
        <strain evidence="3">IBT 30761</strain>
    </source>
</reference>
<accession>A0A9W9KL91</accession>
<dbReference type="RefSeq" id="XP_056478515.1">
    <property type="nucleotide sequence ID" value="XM_056613474.1"/>
</dbReference>
<proteinExistence type="predicted"/>
<reference evidence="3" key="2">
    <citation type="journal article" date="2023" name="IMA Fungus">
        <title>Comparative genomic study of the Penicillium genus elucidates a diverse pangenome and 15 lateral gene transfer events.</title>
        <authorList>
            <person name="Petersen C."/>
            <person name="Sorensen T."/>
            <person name="Nielsen M.R."/>
            <person name="Sondergaard T.E."/>
            <person name="Sorensen J.L."/>
            <person name="Fitzpatrick D.A."/>
            <person name="Frisvad J.C."/>
            <person name="Nielsen K.L."/>
        </authorList>
    </citation>
    <scope>NUCLEOTIDE SEQUENCE</scope>
    <source>
        <strain evidence="3">IBT 30761</strain>
    </source>
</reference>
<feature type="compositionally biased region" description="Low complexity" evidence="1">
    <location>
        <begin position="78"/>
        <end position="137"/>
    </location>
</feature>
<dbReference type="GO" id="GO:0004650">
    <property type="term" value="F:polygalacturonase activity"/>
    <property type="evidence" value="ECO:0007669"/>
    <property type="project" value="InterPro"/>
</dbReference>
<dbReference type="OrthoDB" id="1046782at2759"/>
<feature type="compositionally biased region" description="Polar residues" evidence="1">
    <location>
        <begin position="245"/>
        <end position="259"/>
    </location>
</feature>
<feature type="region of interest" description="Disordered" evidence="1">
    <location>
        <begin position="60"/>
        <end position="282"/>
    </location>
</feature>